<dbReference type="Proteomes" id="UP000317893">
    <property type="component" value="Unassembled WGS sequence"/>
</dbReference>
<feature type="region of interest" description="Disordered" evidence="4">
    <location>
        <begin position="1"/>
        <end position="23"/>
    </location>
</feature>
<dbReference type="Gene3D" id="3.40.50.2000">
    <property type="entry name" value="Glycogen Phosphorylase B"/>
    <property type="match status" value="2"/>
</dbReference>
<accession>A0A542DZG0</accession>
<keyword evidence="7" id="KW-1185">Reference proteome</keyword>
<feature type="domain" description="Glycosyltransferase subfamily 4-like N-terminal" evidence="5">
    <location>
        <begin position="78"/>
        <end position="153"/>
    </location>
</feature>
<reference evidence="6 7" key="1">
    <citation type="submission" date="2019-06" db="EMBL/GenBank/DDBJ databases">
        <title>Sequencing the genomes of 1000 actinobacteria strains.</title>
        <authorList>
            <person name="Klenk H.-P."/>
        </authorList>
    </citation>
    <scope>NUCLEOTIDE SEQUENCE [LARGE SCALE GENOMIC DNA]</scope>
    <source>
        <strain evidence="6 7">DSM 18607</strain>
    </source>
</reference>
<organism evidence="6 7">
    <name type="scientific">Lapillicoccus jejuensis</name>
    <dbReference type="NCBI Taxonomy" id="402171"/>
    <lineage>
        <taxon>Bacteria</taxon>
        <taxon>Bacillati</taxon>
        <taxon>Actinomycetota</taxon>
        <taxon>Actinomycetes</taxon>
        <taxon>Micrococcales</taxon>
        <taxon>Intrasporangiaceae</taxon>
        <taxon>Lapillicoccus</taxon>
    </lineage>
</organism>
<evidence type="ECO:0000313" key="6">
    <source>
        <dbReference type="EMBL" id="TQJ08483.1"/>
    </source>
</evidence>
<dbReference type="EMBL" id="VFMN01000001">
    <property type="protein sequence ID" value="TQJ08483.1"/>
    <property type="molecule type" value="Genomic_DNA"/>
</dbReference>
<dbReference type="AlphaFoldDB" id="A0A542DZG0"/>
<dbReference type="RefSeq" id="WP_141847999.1">
    <property type="nucleotide sequence ID" value="NZ_BAAAPR010000004.1"/>
</dbReference>
<evidence type="ECO:0000256" key="1">
    <source>
        <dbReference type="ARBA" id="ARBA00021292"/>
    </source>
</evidence>
<dbReference type="Pfam" id="PF13692">
    <property type="entry name" value="Glyco_trans_1_4"/>
    <property type="match status" value="1"/>
</dbReference>
<dbReference type="InterPro" id="IPR050194">
    <property type="entry name" value="Glycosyltransferase_grp1"/>
</dbReference>
<comment type="caution">
    <text evidence="6">The sequence shown here is derived from an EMBL/GenBank/DDBJ whole genome shotgun (WGS) entry which is preliminary data.</text>
</comment>
<dbReference type="CDD" id="cd03801">
    <property type="entry name" value="GT4_PimA-like"/>
    <property type="match status" value="1"/>
</dbReference>
<protein>
    <recommendedName>
        <fullName evidence="1">D-inositol 3-phosphate glycosyltransferase</fullName>
    </recommendedName>
</protein>
<dbReference type="OrthoDB" id="9765330at2"/>
<keyword evidence="2" id="KW-0328">Glycosyltransferase</keyword>
<dbReference type="SUPFAM" id="SSF53756">
    <property type="entry name" value="UDP-Glycosyltransferase/glycogen phosphorylase"/>
    <property type="match status" value="1"/>
</dbReference>
<evidence type="ECO:0000256" key="3">
    <source>
        <dbReference type="ARBA" id="ARBA00022679"/>
    </source>
</evidence>
<dbReference type="GO" id="GO:1901137">
    <property type="term" value="P:carbohydrate derivative biosynthetic process"/>
    <property type="evidence" value="ECO:0007669"/>
    <property type="project" value="UniProtKB-ARBA"/>
</dbReference>
<proteinExistence type="predicted"/>
<gene>
    <name evidence="6" type="ORF">FB458_1573</name>
</gene>
<evidence type="ECO:0000259" key="5">
    <source>
        <dbReference type="Pfam" id="PF13439"/>
    </source>
</evidence>
<evidence type="ECO:0000256" key="2">
    <source>
        <dbReference type="ARBA" id="ARBA00022676"/>
    </source>
</evidence>
<dbReference type="GO" id="GO:0016757">
    <property type="term" value="F:glycosyltransferase activity"/>
    <property type="evidence" value="ECO:0007669"/>
    <property type="project" value="UniProtKB-KW"/>
</dbReference>
<evidence type="ECO:0000313" key="7">
    <source>
        <dbReference type="Proteomes" id="UP000317893"/>
    </source>
</evidence>
<dbReference type="PANTHER" id="PTHR45947:SF3">
    <property type="entry name" value="SULFOQUINOVOSYL TRANSFERASE SQD2"/>
    <property type="match status" value="1"/>
</dbReference>
<evidence type="ECO:0000256" key="4">
    <source>
        <dbReference type="SAM" id="MobiDB-lite"/>
    </source>
</evidence>
<dbReference type="PANTHER" id="PTHR45947">
    <property type="entry name" value="SULFOQUINOVOSYL TRANSFERASE SQD2"/>
    <property type="match status" value="1"/>
</dbReference>
<dbReference type="InterPro" id="IPR028098">
    <property type="entry name" value="Glyco_trans_4-like_N"/>
</dbReference>
<dbReference type="Pfam" id="PF13439">
    <property type="entry name" value="Glyco_transf_4"/>
    <property type="match status" value="1"/>
</dbReference>
<keyword evidence="3 6" id="KW-0808">Transferase</keyword>
<name>A0A542DZG0_9MICO</name>
<sequence length="351" mass="36323">MSTVHLVVPQGVDDPRRPSGGNTYDRRLAASLTALGRTVVVDPVPGPWPGADVALEVALGRLPDGAVAVVDGLLAGGAPFAVLEHRGRLRLVVIVHLPLGVGADPRSPVVRVESAVLAAVDAVVTTSRWTARWLETSYGLEPHRVRVALPGADRAPVAPYGPGGRLLCVGAVTAVKGQDVLLDALARLDDRGRRDWSARIVGSTDVDPAFAEDVRRRAAAFAGRVTLTGPLAGADLDAAWAGADLLVVPSRVETYGLVVTEALGHGVPVLGSAVGGLPEALGTTPDGRPGTLVPAGPDALATALLGWLTDAGRRTRWRDRARRRRDHLAGWDTTAHAVDAVLADVAAGVAA</sequence>